<feature type="domain" description="GGDEF" evidence="2">
    <location>
        <begin position="26"/>
        <end position="160"/>
    </location>
</feature>
<evidence type="ECO:0008006" key="5">
    <source>
        <dbReference type="Google" id="ProtNLM"/>
    </source>
</evidence>
<gene>
    <name evidence="3" type="ORF">P873_14145</name>
</gene>
<dbReference type="Gene3D" id="3.30.70.270">
    <property type="match status" value="1"/>
</dbReference>
<keyword evidence="4" id="KW-1185">Reference proteome</keyword>
<dbReference type="Gene3D" id="3.20.20.450">
    <property type="entry name" value="EAL domain"/>
    <property type="match status" value="1"/>
</dbReference>
<dbReference type="EMBL" id="AWXU01000051">
    <property type="protein sequence ID" value="KFN48636.1"/>
    <property type="molecule type" value="Genomic_DNA"/>
</dbReference>
<accession>A0A091BA76</accession>
<name>A0A091BA76_9GAMM</name>
<protein>
    <recommendedName>
        <fullName evidence="5">EAL domain-containing protein</fullName>
    </recommendedName>
</protein>
<evidence type="ECO:0000259" key="1">
    <source>
        <dbReference type="PROSITE" id="PS50883"/>
    </source>
</evidence>
<dbReference type="Pfam" id="PF00990">
    <property type="entry name" value="GGDEF"/>
    <property type="match status" value="1"/>
</dbReference>
<dbReference type="PANTHER" id="PTHR33121">
    <property type="entry name" value="CYCLIC DI-GMP PHOSPHODIESTERASE PDEF"/>
    <property type="match status" value="1"/>
</dbReference>
<dbReference type="InterPro" id="IPR001633">
    <property type="entry name" value="EAL_dom"/>
</dbReference>
<dbReference type="PANTHER" id="PTHR33121:SF70">
    <property type="entry name" value="SIGNALING PROTEIN YKOW"/>
    <property type="match status" value="1"/>
</dbReference>
<dbReference type="eggNOG" id="COG5001">
    <property type="taxonomic scope" value="Bacteria"/>
</dbReference>
<dbReference type="SMART" id="SM00052">
    <property type="entry name" value="EAL"/>
    <property type="match status" value="1"/>
</dbReference>
<feature type="domain" description="EAL" evidence="1">
    <location>
        <begin position="163"/>
        <end position="416"/>
    </location>
</feature>
<dbReference type="InterPro" id="IPR035919">
    <property type="entry name" value="EAL_sf"/>
</dbReference>
<evidence type="ECO:0000313" key="4">
    <source>
        <dbReference type="Proteomes" id="UP000029391"/>
    </source>
</evidence>
<comment type="caution">
    <text evidence="3">The sequence shown here is derived from an EMBL/GenBank/DDBJ whole genome shotgun (WGS) entry which is preliminary data.</text>
</comment>
<dbReference type="SMART" id="SM00267">
    <property type="entry name" value="GGDEF"/>
    <property type="match status" value="1"/>
</dbReference>
<dbReference type="SUPFAM" id="SSF55073">
    <property type="entry name" value="Nucleotide cyclase"/>
    <property type="match status" value="1"/>
</dbReference>
<dbReference type="Proteomes" id="UP000029391">
    <property type="component" value="Unassembled WGS sequence"/>
</dbReference>
<dbReference type="STRING" id="1121013.GCA_000426365_02040"/>
<dbReference type="PROSITE" id="PS50883">
    <property type="entry name" value="EAL"/>
    <property type="match status" value="1"/>
</dbReference>
<dbReference type="AlphaFoldDB" id="A0A091BA76"/>
<reference evidence="3 4" key="1">
    <citation type="submission" date="2013-09" db="EMBL/GenBank/DDBJ databases">
        <title>Genome sequencing of Arenimonas composti.</title>
        <authorList>
            <person name="Chen F."/>
            <person name="Wang G."/>
        </authorList>
    </citation>
    <scope>NUCLEOTIDE SEQUENCE [LARGE SCALE GENOMIC DNA]</scope>
    <source>
        <strain evidence="3 4">TR7-09</strain>
    </source>
</reference>
<dbReference type="OrthoDB" id="9812358at2"/>
<sequence>MSSILRGRPLFERLQAGIDAAAAAGRPLGLLLLSIEGLGRFGILHGHLRAEALVELVRLRAQAVMRPDDTVLRLGPGEFLILLNSLSEPAMAALAATRLLREFELAQQLDGQPLRVQVAIGIATSPEHGRDADHLYRHAEAALALARGSADRLAISPARDFSLDVDPAALRDAIHGGALTVDLQPFLDLRTNRIAGAEALARWHDPGQGAVSPSLFVELAETSGLVADLTRWSVNATFKHIADARRLGIALPVSINLSAVAFVERGLVEHLSDALSLWDVDPGEVTIEVTETAIIADLERGAHILSRLGELGVGIAIDDFGVGNSSFAYLREFPATELKMDRSFVTGMLSSPRSTRLVEAMIHFAHHLDIRVVAEGVEDAATLEALRALDCDVVQGYLIGRPVPAAEFIASLAGVMP</sequence>
<dbReference type="InterPro" id="IPR000160">
    <property type="entry name" value="GGDEF_dom"/>
</dbReference>
<organism evidence="3 4">
    <name type="scientific">Arenimonas composti TR7-09 = DSM 18010</name>
    <dbReference type="NCBI Taxonomy" id="1121013"/>
    <lineage>
        <taxon>Bacteria</taxon>
        <taxon>Pseudomonadati</taxon>
        <taxon>Pseudomonadota</taxon>
        <taxon>Gammaproteobacteria</taxon>
        <taxon>Lysobacterales</taxon>
        <taxon>Lysobacteraceae</taxon>
        <taxon>Arenimonas</taxon>
    </lineage>
</organism>
<dbReference type="InterPro" id="IPR050706">
    <property type="entry name" value="Cyclic-di-GMP_PDE-like"/>
</dbReference>
<dbReference type="GO" id="GO:0071111">
    <property type="term" value="F:cyclic-guanylate-specific phosphodiesterase activity"/>
    <property type="evidence" value="ECO:0007669"/>
    <property type="project" value="InterPro"/>
</dbReference>
<dbReference type="RefSeq" id="WP_051240203.1">
    <property type="nucleotide sequence ID" value="NZ_AWXU01000051.1"/>
</dbReference>
<proteinExistence type="predicted"/>
<dbReference type="Pfam" id="PF00563">
    <property type="entry name" value="EAL"/>
    <property type="match status" value="1"/>
</dbReference>
<evidence type="ECO:0000313" key="3">
    <source>
        <dbReference type="EMBL" id="KFN48636.1"/>
    </source>
</evidence>
<dbReference type="PROSITE" id="PS50887">
    <property type="entry name" value="GGDEF"/>
    <property type="match status" value="1"/>
</dbReference>
<dbReference type="CDD" id="cd01948">
    <property type="entry name" value="EAL"/>
    <property type="match status" value="1"/>
</dbReference>
<dbReference type="SUPFAM" id="SSF141868">
    <property type="entry name" value="EAL domain-like"/>
    <property type="match status" value="1"/>
</dbReference>
<dbReference type="CDD" id="cd01949">
    <property type="entry name" value="GGDEF"/>
    <property type="match status" value="1"/>
</dbReference>
<dbReference type="InterPro" id="IPR043128">
    <property type="entry name" value="Rev_trsase/Diguanyl_cyclase"/>
</dbReference>
<dbReference type="InterPro" id="IPR029787">
    <property type="entry name" value="Nucleotide_cyclase"/>
</dbReference>
<evidence type="ECO:0000259" key="2">
    <source>
        <dbReference type="PROSITE" id="PS50887"/>
    </source>
</evidence>